<evidence type="ECO:0000313" key="2">
    <source>
        <dbReference type="Proteomes" id="UP000215137"/>
    </source>
</evidence>
<evidence type="ECO:0008006" key="3">
    <source>
        <dbReference type="Google" id="ProtNLM"/>
    </source>
</evidence>
<reference evidence="1 2" key="1">
    <citation type="submission" date="2017-08" db="EMBL/GenBank/DDBJ databases">
        <title>Complete Genome Sequence of Bacillus kochii Oregon-R-modENCODE STRAIN BDGP4, isolated from Drosophila melanogaster gut.</title>
        <authorList>
            <person name="Wan K.H."/>
            <person name="Yu C."/>
            <person name="Park S."/>
            <person name="Hammonds A.S."/>
            <person name="Booth B.W."/>
            <person name="Celniker S.E."/>
        </authorList>
    </citation>
    <scope>NUCLEOTIDE SEQUENCE [LARGE SCALE GENOMIC DNA]</scope>
    <source>
        <strain evidence="1 2">BDGP4</strain>
    </source>
</reference>
<dbReference type="GO" id="GO:0019441">
    <property type="term" value="P:L-tryptophan catabolic process to kynurenine"/>
    <property type="evidence" value="ECO:0007669"/>
    <property type="project" value="InterPro"/>
</dbReference>
<dbReference type="AlphaFoldDB" id="A0A248TFA7"/>
<dbReference type="RefSeq" id="WP_095370441.1">
    <property type="nucleotide sequence ID" value="NZ_CP022983.1"/>
</dbReference>
<sequence length="225" mass="25471">MKVVDLSVVLYDGLVSFPSHPKVVFMDHVTHDFSKPRYQAPCEGYASKTIIMSDHSGTHMDAPYHFFKDGWTIEQIPVEATMGNAVLVDVSQKSANEPVTRDLVEEVVRRDNLKVKKDDIVLFRCWPGEWNAAGFHDCLSLDPSVASWVVEQQVKAIGLDLPNADINTNMQRNVHMELLGRNIMIFENVVNLEKLTKKHFYFMGTPLNLKGMTGSPIRALAIEEW</sequence>
<dbReference type="KEGG" id="bko:CKF48_05735"/>
<dbReference type="InterPro" id="IPR037175">
    <property type="entry name" value="KFase_sf"/>
</dbReference>
<name>A0A248TFA7_9BACI</name>
<dbReference type="Proteomes" id="UP000215137">
    <property type="component" value="Chromosome"/>
</dbReference>
<dbReference type="EMBL" id="CP022983">
    <property type="protein sequence ID" value="ASV66866.1"/>
    <property type="molecule type" value="Genomic_DNA"/>
</dbReference>
<dbReference type="SUPFAM" id="SSF102198">
    <property type="entry name" value="Putative cyclase"/>
    <property type="match status" value="1"/>
</dbReference>
<accession>A0A248TFA7</accession>
<dbReference type="PANTHER" id="PTHR31118">
    <property type="entry name" value="CYCLASE-LIKE PROTEIN 2"/>
    <property type="match status" value="1"/>
</dbReference>
<dbReference type="Pfam" id="PF04199">
    <property type="entry name" value="Cyclase"/>
    <property type="match status" value="1"/>
</dbReference>
<gene>
    <name evidence="1" type="ORF">CKF48_05735</name>
</gene>
<protein>
    <recommendedName>
        <fullName evidence="3">Cyclase</fullName>
    </recommendedName>
</protein>
<dbReference type="GO" id="GO:0004061">
    <property type="term" value="F:arylformamidase activity"/>
    <property type="evidence" value="ECO:0007669"/>
    <property type="project" value="InterPro"/>
</dbReference>
<proteinExistence type="predicted"/>
<dbReference type="PANTHER" id="PTHR31118:SF32">
    <property type="entry name" value="KYNURENINE FORMAMIDASE"/>
    <property type="match status" value="1"/>
</dbReference>
<dbReference type="InterPro" id="IPR007325">
    <property type="entry name" value="KFase/CYL"/>
</dbReference>
<keyword evidence="2" id="KW-1185">Reference proteome</keyword>
<evidence type="ECO:0000313" key="1">
    <source>
        <dbReference type="EMBL" id="ASV66866.1"/>
    </source>
</evidence>
<dbReference type="OrthoDB" id="9796085at2"/>
<organism evidence="1 2">
    <name type="scientific">Cytobacillus kochii</name>
    <dbReference type="NCBI Taxonomy" id="859143"/>
    <lineage>
        <taxon>Bacteria</taxon>
        <taxon>Bacillati</taxon>
        <taxon>Bacillota</taxon>
        <taxon>Bacilli</taxon>
        <taxon>Bacillales</taxon>
        <taxon>Bacillaceae</taxon>
        <taxon>Cytobacillus</taxon>
    </lineage>
</organism>
<dbReference type="Gene3D" id="3.50.30.50">
    <property type="entry name" value="Putative cyclase"/>
    <property type="match status" value="1"/>
</dbReference>